<comment type="caution">
    <text evidence="2">The sequence shown here is derived from an EMBL/GenBank/DDBJ whole genome shotgun (WGS) entry which is preliminary data.</text>
</comment>
<name>A0AAE0XDY5_9GAST</name>
<evidence type="ECO:0000313" key="2">
    <source>
        <dbReference type="EMBL" id="KAK3690678.1"/>
    </source>
</evidence>
<accession>A0AAE0XDY5</accession>
<dbReference type="AlphaFoldDB" id="A0AAE0XDY5"/>
<evidence type="ECO:0000256" key="1">
    <source>
        <dbReference type="SAM" id="MobiDB-lite"/>
    </source>
</evidence>
<sequence>MSLPLSRPPLNKSAPPSAGRRHSMFPTADGAGARGSIGSIGKRVVSLRRAYYNMNADAHASDAMYAESQRAMKSSESSHILSCLYVHLCSYRLISLYIAT</sequence>
<keyword evidence="3" id="KW-1185">Reference proteome</keyword>
<dbReference type="EMBL" id="JAWDGP010008107">
    <property type="protein sequence ID" value="KAK3690678.1"/>
    <property type="molecule type" value="Genomic_DNA"/>
</dbReference>
<evidence type="ECO:0000313" key="3">
    <source>
        <dbReference type="Proteomes" id="UP001283361"/>
    </source>
</evidence>
<feature type="region of interest" description="Disordered" evidence="1">
    <location>
        <begin position="1"/>
        <end position="35"/>
    </location>
</feature>
<reference evidence="2" key="1">
    <citation type="journal article" date="2023" name="G3 (Bethesda)">
        <title>A reference genome for the long-term kleptoplast-retaining sea slug Elysia crispata morphotype clarki.</title>
        <authorList>
            <person name="Eastman K.E."/>
            <person name="Pendleton A.L."/>
            <person name="Shaikh M.A."/>
            <person name="Suttiyut T."/>
            <person name="Ogas R."/>
            <person name="Tomko P."/>
            <person name="Gavelis G."/>
            <person name="Widhalm J.R."/>
            <person name="Wisecaver J.H."/>
        </authorList>
    </citation>
    <scope>NUCLEOTIDE SEQUENCE</scope>
    <source>
        <strain evidence="2">ECLA1</strain>
    </source>
</reference>
<proteinExistence type="predicted"/>
<protein>
    <submittedName>
        <fullName evidence="2">Uncharacterized protein</fullName>
    </submittedName>
</protein>
<dbReference type="Proteomes" id="UP001283361">
    <property type="component" value="Unassembled WGS sequence"/>
</dbReference>
<gene>
    <name evidence="2" type="ORF">RRG08_061121</name>
</gene>
<organism evidence="2 3">
    <name type="scientific">Elysia crispata</name>
    <name type="common">lettuce slug</name>
    <dbReference type="NCBI Taxonomy" id="231223"/>
    <lineage>
        <taxon>Eukaryota</taxon>
        <taxon>Metazoa</taxon>
        <taxon>Spiralia</taxon>
        <taxon>Lophotrochozoa</taxon>
        <taxon>Mollusca</taxon>
        <taxon>Gastropoda</taxon>
        <taxon>Heterobranchia</taxon>
        <taxon>Euthyneura</taxon>
        <taxon>Panpulmonata</taxon>
        <taxon>Sacoglossa</taxon>
        <taxon>Placobranchoidea</taxon>
        <taxon>Plakobranchidae</taxon>
        <taxon>Elysia</taxon>
    </lineage>
</organism>